<dbReference type="Pfam" id="PF13181">
    <property type="entry name" value="TPR_8"/>
    <property type="match status" value="1"/>
</dbReference>
<dbReference type="GO" id="GO:0005737">
    <property type="term" value="C:cytoplasm"/>
    <property type="evidence" value="ECO:0007669"/>
    <property type="project" value="TreeGrafter"/>
</dbReference>
<feature type="repeat" description="TPR" evidence="1">
    <location>
        <begin position="278"/>
        <end position="311"/>
    </location>
</feature>
<keyword evidence="2" id="KW-0812">Transmembrane</keyword>
<dbReference type="eggNOG" id="KOG4507">
    <property type="taxonomic scope" value="Eukaryota"/>
</dbReference>
<evidence type="ECO:0000313" key="3">
    <source>
        <dbReference type="EMBL" id="KDR21003.1"/>
    </source>
</evidence>
<dbReference type="InParanoid" id="A0A067RB78"/>
<keyword evidence="1" id="KW-0802">TPR repeat</keyword>
<dbReference type="AlphaFoldDB" id="A0A067RB78"/>
<feature type="repeat" description="TPR" evidence="1">
    <location>
        <begin position="241"/>
        <end position="274"/>
    </location>
</feature>
<name>A0A067RB78_ZOONE</name>
<keyword evidence="2" id="KW-0472">Membrane</keyword>
<sequence>MSEVPCITYMALYILSFHILQSNSRTSTLWKLNIEEGKIVEASHFPRIVTLPGMSSDHVTDSDQIFNIIASTVHYGRTWTKQSMEYYCTECQAIHFSINNKLEGKTLERGNNKTNLFQNEWNSKATYSETTHQVNHESDEYLDCGKSVNFTYYDLLVGVANRHNHPHVPEPQVAMIFKKKGTKSTEFDVSALERKLKKAKREKPKSVQLYNQLGNFWRIKGDAQKSIECFRRALAVSPHNAEVLLNLARVLFNLQYLDDAIYLTRRSLEVQPPDKNAWRQYFTLGEIFKAYGHYQEASLHLRHALELKPAFEPALAALKDMESIPDTTIHIYTVLIIICLVLGVLLVILSSVDGNMESEFSEVKTQRHFNRAMAMRSLKMGISPRALRVKRYGGGGSGGGSCG</sequence>
<feature type="transmembrane region" description="Helical" evidence="2">
    <location>
        <begin position="329"/>
        <end position="349"/>
    </location>
</feature>
<keyword evidence="2" id="KW-1133">Transmembrane helix</keyword>
<evidence type="ECO:0000313" key="4">
    <source>
        <dbReference type="Proteomes" id="UP000027135"/>
    </source>
</evidence>
<dbReference type="SUPFAM" id="SSF48452">
    <property type="entry name" value="TPR-like"/>
    <property type="match status" value="1"/>
</dbReference>
<dbReference type="GO" id="GO:0030041">
    <property type="term" value="P:actin filament polymerization"/>
    <property type="evidence" value="ECO:0007669"/>
    <property type="project" value="TreeGrafter"/>
</dbReference>
<organism evidence="3 4">
    <name type="scientific">Zootermopsis nevadensis</name>
    <name type="common">Dampwood termite</name>
    <dbReference type="NCBI Taxonomy" id="136037"/>
    <lineage>
        <taxon>Eukaryota</taxon>
        <taxon>Metazoa</taxon>
        <taxon>Ecdysozoa</taxon>
        <taxon>Arthropoda</taxon>
        <taxon>Hexapoda</taxon>
        <taxon>Insecta</taxon>
        <taxon>Pterygota</taxon>
        <taxon>Neoptera</taxon>
        <taxon>Polyneoptera</taxon>
        <taxon>Dictyoptera</taxon>
        <taxon>Blattodea</taxon>
        <taxon>Blattoidea</taxon>
        <taxon>Termitoidae</taxon>
        <taxon>Termopsidae</taxon>
        <taxon>Zootermopsis</taxon>
    </lineage>
</organism>
<dbReference type="GO" id="GO:0015629">
    <property type="term" value="C:actin cytoskeleton"/>
    <property type="evidence" value="ECO:0007669"/>
    <property type="project" value="TreeGrafter"/>
</dbReference>
<dbReference type="PANTHER" id="PTHR16091:SF3">
    <property type="entry name" value="TETRATRICOPEPTIDE REPEAT PROTEIN 17"/>
    <property type="match status" value="1"/>
</dbReference>
<dbReference type="PANTHER" id="PTHR16091">
    <property type="entry name" value="TTC17 PROTEIN"/>
    <property type="match status" value="1"/>
</dbReference>
<proteinExistence type="predicted"/>
<dbReference type="OrthoDB" id="79426at2759"/>
<dbReference type="Proteomes" id="UP000027135">
    <property type="component" value="Unassembled WGS sequence"/>
</dbReference>
<dbReference type="PROSITE" id="PS50005">
    <property type="entry name" value="TPR"/>
    <property type="match status" value="3"/>
</dbReference>
<dbReference type="FunFam" id="1.25.40.10:FF:001003">
    <property type="entry name" value="AGAP000499-PA"/>
    <property type="match status" value="1"/>
</dbReference>
<evidence type="ECO:0000256" key="1">
    <source>
        <dbReference type="PROSITE-ProRule" id="PRU00339"/>
    </source>
</evidence>
<gene>
    <name evidence="3" type="ORF">L798_04515</name>
</gene>
<keyword evidence="4" id="KW-1185">Reference proteome</keyword>
<accession>A0A067RB78</accession>
<dbReference type="InterPro" id="IPR052630">
    <property type="entry name" value="TTC17"/>
</dbReference>
<dbReference type="InterPro" id="IPR011990">
    <property type="entry name" value="TPR-like_helical_dom_sf"/>
</dbReference>
<dbReference type="Gene3D" id="1.25.40.10">
    <property type="entry name" value="Tetratricopeptide repeat domain"/>
    <property type="match status" value="1"/>
</dbReference>
<feature type="repeat" description="TPR" evidence="1">
    <location>
        <begin position="207"/>
        <end position="240"/>
    </location>
</feature>
<reference evidence="3 4" key="1">
    <citation type="journal article" date="2014" name="Nat. Commun.">
        <title>Molecular traces of alternative social organization in a termite genome.</title>
        <authorList>
            <person name="Terrapon N."/>
            <person name="Li C."/>
            <person name="Robertson H.M."/>
            <person name="Ji L."/>
            <person name="Meng X."/>
            <person name="Booth W."/>
            <person name="Chen Z."/>
            <person name="Childers C.P."/>
            <person name="Glastad K.M."/>
            <person name="Gokhale K."/>
            <person name="Gowin J."/>
            <person name="Gronenberg W."/>
            <person name="Hermansen R.A."/>
            <person name="Hu H."/>
            <person name="Hunt B.G."/>
            <person name="Huylmans A.K."/>
            <person name="Khalil S.M."/>
            <person name="Mitchell R.D."/>
            <person name="Munoz-Torres M.C."/>
            <person name="Mustard J.A."/>
            <person name="Pan H."/>
            <person name="Reese J.T."/>
            <person name="Scharf M.E."/>
            <person name="Sun F."/>
            <person name="Vogel H."/>
            <person name="Xiao J."/>
            <person name="Yang W."/>
            <person name="Yang Z."/>
            <person name="Yang Z."/>
            <person name="Zhou J."/>
            <person name="Zhu J."/>
            <person name="Brent C.S."/>
            <person name="Elsik C.G."/>
            <person name="Goodisman M.A."/>
            <person name="Liberles D.A."/>
            <person name="Roe R.M."/>
            <person name="Vargo E.L."/>
            <person name="Vilcinskas A."/>
            <person name="Wang J."/>
            <person name="Bornberg-Bauer E."/>
            <person name="Korb J."/>
            <person name="Zhang G."/>
            <person name="Liebig J."/>
        </authorList>
    </citation>
    <scope>NUCLEOTIDE SEQUENCE [LARGE SCALE GENOMIC DNA]</scope>
    <source>
        <tissue evidence="3">Whole organism</tissue>
    </source>
</reference>
<dbReference type="Pfam" id="PF14559">
    <property type="entry name" value="TPR_19"/>
    <property type="match status" value="1"/>
</dbReference>
<dbReference type="SMART" id="SM00028">
    <property type="entry name" value="TPR"/>
    <property type="match status" value="3"/>
</dbReference>
<dbReference type="InterPro" id="IPR019734">
    <property type="entry name" value="TPR_rpt"/>
</dbReference>
<protein>
    <submittedName>
        <fullName evidence="3">Tetratricopeptide repeat protein 17</fullName>
    </submittedName>
</protein>
<dbReference type="OMA" id="LYVISMH"/>
<evidence type="ECO:0000256" key="2">
    <source>
        <dbReference type="SAM" id="Phobius"/>
    </source>
</evidence>
<dbReference type="EMBL" id="KK852575">
    <property type="protein sequence ID" value="KDR21003.1"/>
    <property type="molecule type" value="Genomic_DNA"/>
</dbReference>